<evidence type="ECO:0000313" key="3">
    <source>
        <dbReference type="Proteomes" id="UP000319335"/>
    </source>
</evidence>
<dbReference type="SUPFAM" id="SSF46785">
    <property type="entry name" value="Winged helix' DNA-binding domain"/>
    <property type="match status" value="1"/>
</dbReference>
<evidence type="ECO:0000313" key="2">
    <source>
        <dbReference type="EMBL" id="TQD29032.1"/>
    </source>
</evidence>
<dbReference type="PANTHER" id="PTHR38600">
    <property type="entry name" value="TRANSCRIPTIONAL REGULATORY PROTEIN"/>
    <property type="match status" value="1"/>
</dbReference>
<comment type="caution">
    <text evidence="2">The sequence shown here is derived from an EMBL/GenBank/DDBJ whole genome shotgun (WGS) entry which is preliminary data.</text>
</comment>
<name>A0A7Z8KSV0_9EURY</name>
<dbReference type="GO" id="GO:0003700">
    <property type="term" value="F:DNA-binding transcription factor activity"/>
    <property type="evidence" value="ECO:0007669"/>
    <property type="project" value="InterPro"/>
</dbReference>
<accession>A0A7Z8KSV0</accession>
<dbReference type="InterPro" id="IPR036388">
    <property type="entry name" value="WH-like_DNA-bd_sf"/>
</dbReference>
<evidence type="ECO:0000259" key="1">
    <source>
        <dbReference type="PROSITE" id="PS50987"/>
    </source>
</evidence>
<dbReference type="Pfam" id="PF01022">
    <property type="entry name" value="HTH_5"/>
    <property type="match status" value="1"/>
</dbReference>
<dbReference type="PANTHER" id="PTHR38600:SF1">
    <property type="entry name" value="TRANSCRIPTIONAL REGULATORY PROTEIN"/>
    <property type="match status" value="1"/>
</dbReference>
<dbReference type="PROSITE" id="PS50987">
    <property type="entry name" value="HTH_ARSR_2"/>
    <property type="match status" value="1"/>
</dbReference>
<dbReference type="InterPro" id="IPR001845">
    <property type="entry name" value="HTH_ArsR_DNA-bd_dom"/>
</dbReference>
<dbReference type="Gene3D" id="1.10.10.10">
    <property type="entry name" value="Winged helix-like DNA-binding domain superfamily/Winged helix DNA-binding domain"/>
    <property type="match status" value="1"/>
</dbReference>
<gene>
    <name evidence="2" type="ORF">FKV42_00440</name>
</gene>
<dbReference type="InterPro" id="IPR011991">
    <property type="entry name" value="ArsR-like_HTH"/>
</dbReference>
<sequence length="121" mass="14028">MKSTFMEKQFNTFLDALNNETRIKMLKIICENSMHISQIARELNVSVPVVSKHAAILEDANLISRKVFGKSHVLSVKDKNVLSNTVYYNDMVYNEREKYSNIRISEDYSKVYSTIQRLMSA</sequence>
<organism evidence="2 3">
    <name type="scientific">Methanolobus vulcani</name>
    <dbReference type="NCBI Taxonomy" id="38026"/>
    <lineage>
        <taxon>Archaea</taxon>
        <taxon>Methanobacteriati</taxon>
        <taxon>Methanobacteriota</taxon>
        <taxon>Stenosarchaea group</taxon>
        <taxon>Methanomicrobia</taxon>
        <taxon>Methanosarcinales</taxon>
        <taxon>Methanosarcinaceae</taxon>
        <taxon>Methanolobus</taxon>
    </lineage>
</organism>
<reference evidence="2 3" key="1">
    <citation type="submission" date="2019-06" db="EMBL/GenBank/DDBJ databases">
        <title>Draft genome sequence of Methanolobus vulcani B1d.</title>
        <authorList>
            <person name="Creighbaum A.J."/>
            <person name="Ticak T."/>
            <person name="Hariraju D."/>
            <person name="Arivett B.A."/>
            <person name="Ferguson D.J.Jr."/>
        </authorList>
    </citation>
    <scope>NUCLEOTIDE SEQUENCE [LARGE SCALE GENOMIC DNA]</scope>
    <source>
        <strain evidence="2 3">B1d</strain>
    </source>
</reference>
<protein>
    <submittedName>
        <fullName evidence="2">Winged helix-turn-helix transcriptional regulator</fullName>
    </submittedName>
</protein>
<dbReference type="CDD" id="cd00090">
    <property type="entry name" value="HTH_ARSR"/>
    <property type="match status" value="1"/>
</dbReference>
<dbReference type="InterPro" id="IPR036390">
    <property type="entry name" value="WH_DNA-bd_sf"/>
</dbReference>
<dbReference type="AlphaFoldDB" id="A0A7Z8KSV0"/>
<proteinExistence type="predicted"/>
<feature type="domain" description="HTH arsR-type" evidence="1">
    <location>
        <begin position="2"/>
        <end position="96"/>
    </location>
</feature>
<dbReference type="SMART" id="SM00418">
    <property type="entry name" value="HTH_ARSR"/>
    <property type="match status" value="1"/>
</dbReference>
<dbReference type="Proteomes" id="UP000319335">
    <property type="component" value="Unassembled WGS sequence"/>
</dbReference>
<keyword evidence="3" id="KW-1185">Reference proteome</keyword>
<dbReference type="EMBL" id="VIAQ01000003">
    <property type="protein sequence ID" value="TQD29032.1"/>
    <property type="molecule type" value="Genomic_DNA"/>
</dbReference>